<dbReference type="Pfam" id="PF02130">
    <property type="entry name" value="YbeY"/>
    <property type="match status" value="1"/>
</dbReference>
<dbReference type="InterPro" id="IPR002036">
    <property type="entry name" value="YbeY"/>
</dbReference>
<dbReference type="GeneID" id="82149133"/>
<dbReference type="GO" id="GO:0008270">
    <property type="term" value="F:zinc ion binding"/>
    <property type="evidence" value="ECO:0007669"/>
    <property type="project" value="UniProtKB-UniRule"/>
</dbReference>
<dbReference type="InterPro" id="IPR023091">
    <property type="entry name" value="MetalPrtase_cat_dom_sf_prd"/>
</dbReference>
<dbReference type="RefSeq" id="WP_135471095.1">
    <property type="nucleotide sequence ID" value="NZ_CASCVZ010000028.1"/>
</dbReference>
<proteinExistence type="inferred from homology"/>
<dbReference type="SUPFAM" id="SSF55486">
    <property type="entry name" value="Metalloproteases ('zincins'), catalytic domain"/>
    <property type="match status" value="1"/>
</dbReference>
<gene>
    <name evidence="7 8" type="primary">ybeY</name>
    <name evidence="8" type="ORF">EZ315_04950</name>
</gene>
<keyword evidence="5 7" id="KW-0378">Hydrolase</keyword>
<name>A0A4Z0V9G5_9BACT</name>
<evidence type="ECO:0000256" key="1">
    <source>
        <dbReference type="ARBA" id="ARBA00010875"/>
    </source>
</evidence>
<comment type="function">
    <text evidence="7">Single strand-specific metallo-endoribonuclease involved in late-stage 70S ribosome quality control and in maturation of the 3' terminus of the 16S rRNA.</text>
</comment>
<evidence type="ECO:0000313" key="9">
    <source>
        <dbReference type="Proteomes" id="UP000297635"/>
    </source>
</evidence>
<dbReference type="PANTHER" id="PTHR46986:SF1">
    <property type="entry name" value="ENDORIBONUCLEASE YBEY, CHLOROPLASTIC"/>
    <property type="match status" value="1"/>
</dbReference>
<dbReference type="GO" id="GO:0004521">
    <property type="term" value="F:RNA endonuclease activity"/>
    <property type="evidence" value="ECO:0007669"/>
    <property type="project" value="UniProtKB-UniRule"/>
</dbReference>
<evidence type="ECO:0000256" key="4">
    <source>
        <dbReference type="ARBA" id="ARBA00022759"/>
    </source>
</evidence>
<feature type="binding site" evidence="7">
    <location>
        <position position="113"/>
    </location>
    <ligand>
        <name>Zn(2+)</name>
        <dbReference type="ChEBI" id="CHEBI:29105"/>
        <note>catalytic</note>
    </ligand>
</feature>
<keyword evidence="6 7" id="KW-0862">Zinc</keyword>
<feature type="binding site" evidence="7">
    <location>
        <position position="119"/>
    </location>
    <ligand>
        <name>Zn(2+)</name>
        <dbReference type="ChEBI" id="CHEBI:29105"/>
        <note>catalytic</note>
    </ligand>
</feature>
<sequence length="139" mass="15812">MNDIQWLTDGPMPMPAIDTSALAGWITEVARRHDRIVGPLTYIFCNDEKILEVNRQFLQHDYYTDIITFDYSRGRMISGDMFISLDTVATNAEKVSATYDAELLRVIIHGVLHLCGINDKGPGEREIMERHENDALSLL</sequence>
<protein>
    <recommendedName>
        <fullName evidence="7">Endoribonuclease YbeY</fullName>
        <ecNumber evidence="7">3.1.-.-</ecNumber>
    </recommendedName>
</protein>
<dbReference type="PANTHER" id="PTHR46986">
    <property type="entry name" value="ENDORIBONUCLEASE YBEY, CHLOROPLASTIC"/>
    <property type="match status" value="1"/>
</dbReference>
<dbReference type="GO" id="GO:0006364">
    <property type="term" value="P:rRNA processing"/>
    <property type="evidence" value="ECO:0007669"/>
    <property type="project" value="UniProtKB-UniRule"/>
</dbReference>
<feature type="binding site" evidence="7">
    <location>
        <position position="109"/>
    </location>
    <ligand>
        <name>Zn(2+)</name>
        <dbReference type="ChEBI" id="CHEBI:29105"/>
        <note>catalytic</note>
    </ligand>
</feature>
<dbReference type="HAMAP" id="MF_00009">
    <property type="entry name" value="Endoribonucl_YbeY"/>
    <property type="match status" value="1"/>
</dbReference>
<organism evidence="8 9">
    <name type="scientific">Duncaniella freteri</name>
    <dbReference type="NCBI Taxonomy" id="2530391"/>
    <lineage>
        <taxon>Bacteria</taxon>
        <taxon>Pseudomonadati</taxon>
        <taxon>Bacteroidota</taxon>
        <taxon>Bacteroidia</taxon>
        <taxon>Bacteroidales</taxon>
        <taxon>Muribaculaceae</taxon>
        <taxon>Duncaniella</taxon>
    </lineage>
</organism>
<evidence type="ECO:0000256" key="7">
    <source>
        <dbReference type="HAMAP-Rule" id="MF_00009"/>
    </source>
</evidence>
<dbReference type="GO" id="GO:0005737">
    <property type="term" value="C:cytoplasm"/>
    <property type="evidence" value="ECO:0007669"/>
    <property type="project" value="UniProtKB-SubCell"/>
</dbReference>
<dbReference type="EC" id="3.1.-.-" evidence="7"/>
<dbReference type="EMBL" id="SJSA01000001">
    <property type="protein sequence ID" value="TGG40078.1"/>
    <property type="molecule type" value="Genomic_DNA"/>
</dbReference>
<keyword evidence="3 7" id="KW-0479">Metal-binding</keyword>
<keyword evidence="7" id="KW-0690">Ribosome biogenesis</keyword>
<keyword evidence="2 7" id="KW-0540">Nuclease</keyword>
<keyword evidence="7" id="KW-0963">Cytoplasm</keyword>
<evidence type="ECO:0000256" key="2">
    <source>
        <dbReference type="ARBA" id="ARBA00022722"/>
    </source>
</evidence>
<keyword evidence="4 7" id="KW-0255">Endonuclease</keyword>
<keyword evidence="7" id="KW-0698">rRNA processing</keyword>
<dbReference type="NCBIfam" id="TIGR00043">
    <property type="entry name" value="rRNA maturation RNase YbeY"/>
    <property type="match status" value="1"/>
</dbReference>
<accession>A0A4Z0V9G5</accession>
<comment type="similarity">
    <text evidence="1 7">Belongs to the endoribonuclease YbeY family.</text>
</comment>
<dbReference type="GO" id="GO:0004222">
    <property type="term" value="F:metalloendopeptidase activity"/>
    <property type="evidence" value="ECO:0007669"/>
    <property type="project" value="InterPro"/>
</dbReference>
<evidence type="ECO:0000256" key="6">
    <source>
        <dbReference type="ARBA" id="ARBA00022833"/>
    </source>
</evidence>
<dbReference type="Gene3D" id="3.40.390.30">
    <property type="entry name" value="Metalloproteases ('zincins'), catalytic domain"/>
    <property type="match status" value="1"/>
</dbReference>
<dbReference type="Proteomes" id="UP000297635">
    <property type="component" value="Unassembled WGS sequence"/>
</dbReference>
<evidence type="ECO:0000256" key="5">
    <source>
        <dbReference type="ARBA" id="ARBA00022801"/>
    </source>
</evidence>
<evidence type="ECO:0000313" key="8">
    <source>
        <dbReference type="EMBL" id="TGG40078.1"/>
    </source>
</evidence>
<evidence type="ECO:0000256" key="3">
    <source>
        <dbReference type="ARBA" id="ARBA00022723"/>
    </source>
</evidence>
<comment type="subcellular location">
    <subcellularLocation>
        <location evidence="7">Cytoplasm</location>
    </subcellularLocation>
</comment>
<reference evidence="8 9" key="1">
    <citation type="submission" date="2019-02" db="EMBL/GenBank/DDBJ databases">
        <title>Isolation and identification of novel species under the genus Muribaculum.</title>
        <authorList>
            <person name="Miyake S."/>
            <person name="Ding Y."/>
            <person name="Low A."/>
            <person name="Soh M."/>
            <person name="Seedorf H."/>
        </authorList>
    </citation>
    <scope>NUCLEOTIDE SEQUENCE [LARGE SCALE GENOMIC DNA]</scope>
    <source>
        <strain evidence="8 9">TLL-A3</strain>
    </source>
</reference>
<comment type="caution">
    <text evidence="8">The sequence shown here is derived from an EMBL/GenBank/DDBJ whole genome shotgun (WGS) entry which is preliminary data.</text>
</comment>
<comment type="cofactor">
    <cofactor evidence="7">
        <name>Zn(2+)</name>
        <dbReference type="ChEBI" id="CHEBI:29105"/>
    </cofactor>
    <text evidence="7">Binds 1 zinc ion.</text>
</comment>
<keyword evidence="9" id="KW-1185">Reference proteome</keyword>
<dbReference type="AlphaFoldDB" id="A0A4Z0V9G5"/>